<dbReference type="SUPFAM" id="SSF64153">
    <property type="entry name" value="YjeF N-terminal domain-like"/>
    <property type="match status" value="1"/>
</dbReference>
<evidence type="ECO:0000256" key="7">
    <source>
        <dbReference type="ARBA" id="ARBA00022840"/>
    </source>
</evidence>
<feature type="binding site" evidence="18">
    <location>
        <begin position="136"/>
        <end position="142"/>
    </location>
    <ligand>
        <name>(6S)-NADPHX</name>
        <dbReference type="ChEBI" id="CHEBI:64076"/>
    </ligand>
</feature>
<keyword evidence="11 18" id="KW-0413">Isomerase</keyword>
<dbReference type="GO" id="GO:0046496">
    <property type="term" value="P:nicotinamide nucleotide metabolic process"/>
    <property type="evidence" value="ECO:0007669"/>
    <property type="project" value="UniProtKB-UniRule"/>
</dbReference>
<dbReference type="OrthoDB" id="9806925at2"/>
<comment type="function">
    <text evidence="17">Catalyzes the dehydration of the S-form of NAD(P)HX at the expense of ADP, which is converted to AMP. Together with NAD(P)HX epimerase, which catalyzes the epimerization of the S- and R-forms, the enzyme allows the repair of both epimers of NAD(P)HX, a damaged form of NAD(P)H that is a result of enzymatic or heat-dependent hydration.</text>
</comment>
<organism evidence="22 23">
    <name type="scientific">Pseudodesulfovibrio senegalensis</name>
    <dbReference type="NCBI Taxonomy" id="1721087"/>
    <lineage>
        <taxon>Bacteria</taxon>
        <taxon>Pseudomonadati</taxon>
        <taxon>Thermodesulfobacteriota</taxon>
        <taxon>Desulfovibrionia</taxon>
        <taxon>Desulfovibrionales</taxon>
        <taxon>Desulfovibrionaceae</taxon>
    </lineage>
</organism>
<evidence type="ECO:0000256" key="10">
    <source>
        <dbReference type="ARBA" id="ARBA00023027"/>
    </source>
</evidence>
<feature type="binding site" evidence="17">
    <location>
        <position position="388"/>
    </location>
    <ligand>
        <name>(6S)-NADPHX</name>
        <dbReference type="ChEBI" id="CHEBI:64076"/>
    </ligand>
</feature>
<evidence type="ECO:0000256" key="5">
    <source>
        <dbReference type="ARBA" id="ARBA00022723"/>
    </source>
</evidence>
<evidence type="ECO:0000256" key="16">
    <source>
        <dbReference type="ARBA" id="ARBA00049209"/>
    </source>
</evidence>
<comment type="cofactor">
    <cofactor evidence="17">
        <name>Mg(2+)</name>
        <dbReference type="ChEBI" id="CHEBI:18420"/>
    </cofactor>
</comment>
<evidence type="ECO:0000313" key="22">
    <source>
        <dbReference type="EMBL" id="KAB1441142.1"/>
    </source>
</evidence>
<feature type="binding site" evidence="17">
    <location>
        <position position="337"/>
    </location>
    <ligand>
        <name>(6S)-NADPHX</name>
        <dbReference type="ChEBI" id="CHEBI:64076"/>
    </ligand>
</feature>
<comment type="catalytic activity">
    <reaction evidence="15 17 19">
        <text>(6S)-NADHX + ADP = AMP + phosphate + NADH + H(+)</text>
        <dbReference type="Rhea" id="RHEA:32223"/>
        <dbReference type="ChEBI" id="CHEBI:15378"/>
        <dbReference type="ChEBI" id="CHEBI:43474"/>
        <dbReference type="ChEBI" id="CHEBI:57945"/>
        <dbReference type="ChEBI" id="CHEBI:64074"/>
        <dbReference type="ChEBI" id="CHEBI:456215"/>
        <dbReference type="ChEBI" id="CHEBI:456216"/>
        <dbReference type="EC" id="4.2.1.136"/>
    </reaction>
</comment>
<dbReference type="GO" id="GO:0052855">
    <property type="term" value="F:ADP-dependent NAD(P)H-hydrate dehydratase activity"/>
    <property type="evidence" value="ECO:0007669"/>
    <property type="project" value="UniProtKB-UniRule"/>
</dbReference>
<keyword evidence="7 17" id="KW-0067">ATP-binding</keyword>
<dbReference type="Proteomes" id="UP000438699">
    <property type="component" value="Unassembled WGS sequence"/>
</dbReference>
<evidence type="ECO:0000256" key="8">
    <source>
        <dbReference type="ARBA" id="ARBA00022857"/>
    </source>
</evidence>
<evidence type="ECO:0000256" key="4">
    <source>
        <dbReference type="ARBA" id="ARBA00009524"/>
    </source>
</evidence>
<comment type="subunit">
    <text evidence="17">Homotetramer.</text>
</comment>
<dbReference type="InterPro" id="IPR036652">
    <property type="entry name" value="YjeF_N_dom_sf"/>
</dbReference>
<evidence type="ECO:0000256" key="3">
    <source>
        <dbReference type="ARBA" id="ARBA00006001"/>
    </source>
</evidence>
<protein>
    <recommendedName>
        <fullName evidence="19">Bifunctional NAD(P)H-hydrate repair enzyme</fullName>
    </recommendedName>
    <alternativeName>
        <fullName evidence="19">Nicotinamide nucleotide repair protein</fullName>
    </alternativeName>
    <domain>
        <recommendedName>
            <fullName evidence="19">ADP-dependent (S)-NAD(P)H-hydrate dehydratase</fullName>
            <ecNumber evidence="19">4.2.1.136</ecNumber>
        </recommendedName>
        <alternativeName>
            <fullName evidence="19">ADP-dependent NAD(P)HX dehydratase</fullName>
        </alternativeName>
    </domain>
    <domain>
        <recommendedName>
            <fullName evidence="19">NAD(P)H-hydrate epimerase</fullName>
            <ecNumber evidence="19">5.1.99.6</ecNumber>
        </recommendedName>
    </domain>
</protein>
<feature type="binding site" evidence="18">
    <location>
        <position position="132"/>
    </location>
    <ligand>
        <name>K(+)</name>
        <dbReference type="ChEBI" id="CHEBI:29103"/>
    </ligand>
</feature>
<feature type="binding site" evidence="17">
    <location>
        <begin position="425"/>
        <end position="429"/>
    </location>
    <ligand>
        <name>AMP</name>
        <dbReference type="ChEBI" id="CHEBI:456215"/>
    </ligand>
</feature>
<dbReference type="GO" id="GO:0005524">
    <property type="term" value="F:ATP binding"/>
    <property type="evidence" value="ECO:0007669"/>
    <property type="project" value="UniProtKB-UniRule"/>
</dbReference>
<dbReference type="GO" id="GO:0046872">
    <property type="term" value="F:metal ion binding"/>
    <property type="evidence" value="ECO:0007669"/>
    <property type="project" value="UniProtKB-UniRule"/>
</dbReference>
<keyword evidence="8 17" id="KW-0521">NADP</keyword>
<dbReference type="InterPro" id="IPR004443">
    <property type="entry name" value="YjeF_N_dom"/>
</dbReference>
<feature type="binding site" evidence="18">
    <location>
        <begin position="65"/>
        <end position="69"/>
    </location>
    <ligand>
        <name>(6S)-NADPHX</name>
        <dbReference type="ChEBI" id="CHEBI:64076"/>
    </ligand>
</feature>
<comment type="catalytic activity">
    <reaction evidence="1 18 19">
        <text>(6R)-NADHX = (6S)-NADHX</text>
        <dbReference type="Rhea" id="RHEA:32215"/>
        <dbReference type="ChEBI" id="CHEBI:64074"/>
        <dbReference type="ChEBI" id="CHEBI:64075"/>
        <dbReference type="EC" id="5.1.99.6"/>
    </reaction>
</comment>
<evidence type="ECO:0000259" key="21">
    <source>
        <dbReference type="PROSITE" id="PS51385"/>
    </source>
</evidence>
<dbReference type="Gene3D" id="3.40.50.10260">
    <property type="entry name" value="YjeF N-terminal domain"/>
    <property type="match status" value="1"/>
</dbReference>
<dbReference type="SUPFAM" id="SSF53613">
    <property type="entry name" value="Ribokinase-like"/>
    <property type="match status" value="1"/>
</dbReference>
<evidence type="ECO:0000313" key="23">
    <source>
        <dbReference type="Proteomes" id="UP000438699"/>
    </source>
</evidence>
<comment type="similarity">
    <text evidence="18">Belongs to the NnrE/AIBP family.</text>
</comment>
<dbReference type="InterPro" id="IPR030677">
    <property type="entry name" value="Nnr"/>
</dbReference>
<evidence type="ECO:0000256" key="19">
    <source>
        <dbReference type="PIRNR" id="PIRNR017184"/>
    </source>
</evidence>
<dbReference type="HAMAP" id="MF_01965">
    <property type="entry name" value="NADHX_dehydratase"/>
    <property type="match status" value="1"/>
</dbReference>
<keyword evidence="10 17" id="KW-0520">NAD</keyword>
<evidence type="ECO:0000256" key="2">
    <source>
        <dbReference type="ARBA" id="ARBA00000909"/>
    </source>
</evidence>
<dbReference type="NCBIfam" id="TIGR00197">
    <property type="entry name" value="yjeF_nterm"/>
    <property type="match status" value="1"/>
</dbReference>
<feature type="domain" description="YjeF N-terminal" evidence="21">
    <location>
        <begin position="11"/>
        <end position="224"/>
    </location>
</feature>
<dbReference type="PIRSF" id="PIRSF017184">
    <property type="entry name" value="Nnr"/>
    <property type="match status" value="1"/>
</dbReference>
<comment type="cofactor">
    <cofactor evidence="18 19">
        <name>K(+)</name>
        <dbReference type="ChEBI" id="CHEBI:29103"/>
    </cofactor>
    <text evidence="18 19">Binds 1 potassium ion per subunit.</text>
</comment>
<comment type="function">
    <text evidence="18">Catalyzes the epimerization of the S- and R-forms of NAD(P)HX, a damaged form of NAD(P)H that is a result of enzymatic or heat-dependent hydration. This is a prerequisite for the S-specific NAD(P)H-hydrate dehydratase to allow the repair of both epimers of NAD(P)HX.</text>
</comment>
<comment type="similarity">
    <text evidence="3 19">In the N-terminal section; belongs to the NnrE/AIBP family.</text>
</comment>
<gene>
    <name evidence="18" type="primary">nnrE</name>
    <name evidence="17" type="synonym">nnrD</name>
    <name evidence="22" type="ORF">F8A88_11965</name>
</gene>
<feature type="binding site" evidence="17">
    <location>
        <position position="453"/>
    </location>
    <ligand>
        <name>AMP</name>
        <dbReference type="ChEBI" id="CHEBI:456215"/>
    </ligand>
</feature>
<evidence type="ECO:0000256" key="18">
    <source>
        <dbReference type="HAMAP-Rule" id="MF_01966"/>
    </source>
</evidence>
<evidence type="ECO:0000256" key="13">
    <source>
        <dbReference type="ARBA" id="ARBA00023268"/>
    </source>
</evidence>
<keyword evidence="9 18" id="KW-0630">Potassium</keyword>
<comment type="function">
    <text evidence="14 19">Bifunctional enzyme that catalyzes the epimerization of the S- and R-forms of NAD(P)HX and the dehydration of the S-form of NAD(P)HX at the expense of ADP, which is converted to AMP. This allows the repair of both epimers of NAD(P)HX, a damaged form of NAD(P)H that is a result of enzymatic or heat-dependent hydration.</text>
</comment>
<feature type="binding site" evidence="18">
    <location>
        <position position="170"/>
    </location>
    <ligand>
        <name>K(+)</name>
        <dbReference type="ChEBI" id="CHEBI:29103"/>
    </ligand>
</feature>
<evidence type="ECO:0000256" key="1">
    <source>
        <dbReference type="ARBA" id="ARBA00000013"/>
    </source>
</evidence>
<dbReference type="RefSeq" id="WP_151151397.1">
    <property type="nucleotide sequence ID" value="NZ_WAIE01000005.1"/>
</dbReference>
<dbReference type="Gene3D" id="3.40.1190.20">
    <property type="match status" value="1"/>
</dbReference>
<evidence type="ECO:0000256" key="6">
    <source>
        <dbReference type="ARBA" id="ARBA00022741"/>
    </source>
</evidence>
<dbReference type="EC" id="4.2.1.136" evidence="19"/>
<evidence type="ECO:0000256" key="9">
    <source>
        <dbReference type="ARBA" id="ARBA00022958"/>
    </source>
</evidence>
<dbReference type="InterPro" id="IPR029056">
    <property type="entry name" value="Ribokinase-like"/>
</dbReference>
<dbReference type="PANTHER" id="PTHR12592:SF0">
    <property type="entry name" value="ATP-DEPENDENT (S)-NAD(P)H-HYDRATE DEHYDRATASE"/>
    <property type="match status" value="1"/>
</dbReference>
<comment type="caution">
    <text evidence="18">Lacks conserved residue(s) required for the propagation of feature annotation.</text>
</comment>
<dbReference type="NCBIfam" id="TIGR00196">
    <property type="entry name" value="yjeF_cterm"/>
    <property type="match status" value="1"/>
</dbReference>
<comment type="caution">
    <text evidence="22">The sequence shown here is derived from an EMBL/GenBank/DDBJ whole genome shotgun (WGS) entry which is preliminary data.</text>
</comment>
<comment type="catalytic activity">
    <reaction evidence="16 17 19">
        <text>(6S)-NADPHX + ADP = AMP + phosphate + NADPH + H(+)</text>
        <dbReference type="Rhea" id="RHEA:32235"/>
        <dbReference type="ChEBI" id="CHEBI:15378"/>
        <dbReference type="ChEBI" id="CHEBI:43474"/>
        <dbReference type="ChEBI" id="CHEBI:57783"/>
        <dbReference type="ChEBI" id="CHEBI:64076"/>
        <dbReference type="ChEBI" id="CHEBI:456215"/>
        <dbReference type="ChEBI" id="CHEBI:456216"/>
        <dbReference type="EC" id="4.2.1.136"/>
    </reaction>
</comment>
<feature type="binding site" evidence="18">
    <location>
        <position position="66"/>
    </location>
    <ligand>
        <name>K(+)</name>
        <dbReference type="ChEBI" id="CHEBI:29103"/>
    </ligand>
</feature>
<dbReference type="PROSITE" id="PS51383">
    <property type="entry name" value="YJEF_C_3"/>
    <property type="match status" value="1"/>
</dbReference>
<comment type="similarity">
    <text evidence="4 19">In the C-terminal section; belongs to the NnrD/CARKD family.</text>
</comment>
<feature type="binding site" evidence="17">
    <location>
        <position position="268"/>
    </location>
    <ligand>
        <name>(6S)-NADPHX</name>
        <dbReference type="ChEBI" id="CHEBI:64076"/>
    </ligand>
</feature>
<feature type="binding site" evidence="17">
    <location>
        <position position="454"/>
    </location>
    <ligand>
        <name>(6S)-NADPHX</name>
        <dbReference type="ChEBI" id="CHEBI:64076"/>
    </ligand>
</feature>
<evidence type="ECO:0000256" key="12">
    <source>
        <dbReference type="ARBA" id="ARBA00023239"/>
    </source>
</evidence>
<comment type="catalytic activity">
    <reaction evidence="2 18 19">
        <text>(6R)-NADPHX = (6S)-NADPHX</text>
        <dbReference type="Rhea" id="RHEA:32227"/>
        <dbReference type="ChEBI" id="CHEBI:64076"/>
        <dbReference type="ChEBI" id="CHEBI:64077"/>
        <dbReference type="EC" id="5.1.99.6"/>
    </reaction>
</comment>
<reference evidence="22 23" key="1">
    <citation type="journal article" date="2017" name="Int. J. Syst. Evol. Microbiol.">
        <title>Desulfovibrio senegalensis sp. nov., a mesophilic sulfate reducer isolated from marine sediment.</title>
        <authorList>
            <person name="Thioye A."/>
            <person name="Gam Z.B.A."/>
            <person name="Mbengue M."/>
            <person name="Cayol J.L."/>
            <person name="Joseph-Bartoli M."/>
            <person name="Toure-Kane C."/>
            <person name="Labat M."/>
        </authorList>
    </citation>
    <scope>NUCLEOTIDE SEQUENCE [LARGE SCALE GENOMIC DNA]</scope>
    <source>
        <strain evidence="22 23">DSM 101509</strain>
    </source>
</reference>
<dbReference type="GO" id="GO:0110051">
    <property type="term" value="P:metabolite repair"/>
    <property type="evidence" value="ECO:0007669"/>
    <property type="project" value="TreeGrafter"/>
</dbReference>
<dbReference type="Pfam" id="PF03853">
    <property type="entry name" value="YjeF_N"/>
    <property type="match status" value="1"/>
</dbReference>
<dbReference type="HAMAP" id="MF_01966">
    <property type="entry name" value="NADHX_epimerase"/>
    <property type="match status" value="1"/>
</dbReference>
<name>A0A6N6N187_9BACT</name>
<evidence type="ECO:0000256" key="14">
    <source>
        <dbReference type="ARBA" id="ARBA00025153"/>
    </source>
</evidence>
<sequence length="512" mass="53348">MFLPLPTPAEMSAWDMETIHGLGIPGMTLMETASREATSVLMEQFEETYGPIAGTEACLFAGPGNNGGDAFAMARHLAEQDVDVTVFHTRPKNRYRGEARSNMLLCKKLGIPLRHADSLFSGPLPQPDIIVDGLLGTGFSGTLREAMLRLIRTINAMGKRAFVLSVDIPSGLNGTTGAAQPDAVRADATATFEAAKIGLMMPKAEEFTGDVFVCPIGIPRQIRDRLAPKRWLMSDSLLRATPRPSPSMHKGSAGHMLVIGGSKGLTGAAHLAALGALRGGAGLVSVACPSGLEESVRCGCPEIMTIPVGKNAQWSTDAASAITDQLYRFDAVVVGPGLGRSGKTVDFLRKIVASCPLPTVLDADALYCLAQDPGLTESLAATTVLTPHPGEMATLTGLTSAAIQDDRLAAAEGFAARCKAVLVLKGAGTIVANSEKTCISPIASPALAVAGSGDILAGLTGALLAQGHAPLQAACLGVYRHAVAGLMLEEKFPFRGNIARDIAAMLPHAIKE</sequence>
<dbReference type="EMBL" id="WAIE01000005">
    <property type="protein sequence ID" value="KAB1441142.1"/>
    <property type="molecule type" value="Genomic_DNA"/>
</dbReference>
<keyword evidence="23" id="KW-1185">Reference proteome</keyword>
<evidence type="ECO:0000256" key="17">
    <source>
        <dbReference type="HAMAP-Rule" id="MF_01965"/>
    </source>
</evidence>
<evidence type="ECO:0000256" key="11">
    <source>
        <dbReference type="ARBA" id="ARBA00023235"/>
    </source>
</evidence>
<feature type="binding site" evidence="18">
    <location>
        <position position="167"/>
    </location>
    <ligand>
        <name>(6S)-NADPHX</name>
        <dbReference type="ChEBI" id="CHEBI:64076"/>
    </ligand>
</feature>
<evidence type="ECO:0000259" key="20">
    <source>
        <dbReference type="PROSITE" id="PS51383"/>
    </source>
</evidence>
<dbReference type="PROSITE" id="PS51385">
    <property type="entry name" value="YJEF_N"/>
    <property type="match status" value="1"/>
</dbReference>
<dbReference type="PANTHER" id="PTHR12592">
    <property type="entry name" value="ATP-DEPENDENT (S)-NAD(P)H-HYDRATE DEHYDRATASE FAMILY MEMBER"/>
    <property type="match status" value="1"/>
</dbReference>
<keyword evidence="6 17" id="KW-0547">Nucleotide-binding</keyword>
<proteinExistence type="inferred from homology"/>
<dbReference type="Pfam" id="PF01256">
    <property type="entry name" value="Carb_kinase"/>
    <property type="match status" value="1"/>
</dbReference>
<evidence type="ECO:0000256" key="15">
    <source>
        <dbReference type="ARBA" id="ARBA00048238"/>
    </source>
</evidence>
<dbReference type="InterPro" id="IPR000631">
    <property type="entry name" value="CARKD"/>
</dbReference>
<dbReference type="GO" id="GO:0052856">
    <property type="term" value="F:NAD(P)HX epimerase activity"/>
    <property type="evidence" value="ECO:0007669"/>
    <property type="project" value="UniProtKB-UniRule"/>
</dbReference>
<dbReference type="CDD" id="cd01171">
    <property type="entry name" value="YXKO-related"/>
    <property type="match status" value="1"/>
</dbReference>
<dbReference type="EC" id="5.1.99.6" evidence="19"/>
<keyword evidence="5 18" id="KW-0479">Metal-binding</keyword>
<keyword evidence="13" id="KW-0511">Multifunctional enzyme</keyword>
<accession>A0A6N6N187</accession>
<feature type="domain" description="YjeF C-terminal" evidence="20">
    <location>
        <begin position="233"/>
        <end position="512"/>
    </location>
</feature>
<keyword evidence="12 17" id="KW-0456">Lyase</keyword>
<comment type="similarity">
    <text evidence="17">Belongs to the NnrD/CARKD family.</text>
</comment>
<dbReference type="AlphaFoldDB" id="A0A6N6N187"/>